<comment type="caution">
    <text evidence="2">The sequence shown here is derived from an EMBL/GenBank/DDBJ whole genome shotgun (WGS) entry which is preliminary data.</text>
</comment>
<dbReference type="EMBL" id="JACQPB010000034">
    <property type="protein sequence ID" value="MBI4210521.1"/>
    <property type="molecule type" value="Genomic_DNA"/>
</dbReference>
<proteinExistence type="predicted"/>
<protein>
    <submittedName>
        <fullName evidence="2">Uncharacterized protein</fullName>
    </submittedName>
</protein>
<sequence length="50" mass="5335">MKLLADEKAQVGTESLIAIAIAVVAAIGVGYYLKTFVTNKVQPEVNEKLS</sequence>
<keyword evidence="1" id="KW-0812">Transmembrane</keyword>
<evidence type="ECO:0000256" key="1">
    <source>
        <dbReference type="SAM" id="Phobius"/>
    </source>
</evidence>
<evidence type="ECO:0000313" key="2">
    <source>
        <dbReference type="EMBL" id="MBI4210521.1"/>
    </source>
</evidence>
<evidence type="ECO:0000313" key="3">
    <source>
        <dbReference type="Proteomes" id="UP000732298"/>
    </source>
</evidence>
<dbReference type="Proteomes" id="UP000732298">
    <property type="component" value="Unassembled WGS sequence"/>
</dbReference>
<keyword evidence="1" id="KW-0472">Membrane</keyword>
<dbReference type="AlphaFoldDB" id="A0A8T3YP03"/>
<gene>
    <name evidence="2" type="ORF">HY544_03385</name>
</gene>
<accession>A0A8T3YP03</accession>
<organism evidence="2 3">
    <name type="scientific">Candidatus Iainarchaeum sp</name>
    <dbReference type="NCBI Taxonomy" id="3101447"/>
    <lineage>
        <taxon>Archaea</taxon>
        <taxon>Candidatus Iainarchaeota</taxon>
        <taxon>Candidatus Iainarchaeia</taxon>
        <taxon>Candidatus Iainarchaeales</taxon>
        <taxon>Candidatus Iainarchaeaceae</taxon>
        <taxon>Candidatus Iainarchaeum</taxon>
    </lineage>
</organism>
<reference evidence="2" key="1">
    <citation type="submission" date="2020-07" db="EMBL/GenBank/DDBJ databases">
        <title>Huge and variable diversity of episymbiotic CPR bacteria and DPANN archaea in groundwater ecosystems.</title>
        <authorList>
            <person name="He C.Y."/>
            <person name="Keren R."/>
            <person name="Whittaker M."/>
            <person name="Farag I.F."/>
            <person name="Doudna J."/>
            <person name="Cate J.H.D."/>
            <person name="Banfield J.F."/>
        </authorList>
    </citation>
    <scope>NUCLEOTIDE SEQUENCE</scope>
    <source>
        <strain evidence="2">NC_groundwater_1296_Ag_S-0.2um_52_80</strain>
    </source>
</reference>
<feature type="transmembrane region" description="Helical" evidence="1">
    <location>
        <begin position="15"/>
        <end position="33"/>
    </location>
</feature>
<keyword evidence="1" id="KW-1133">Transmembrane helix</keyword>
<name>A0A8T3YP03_9ARCH</name>